<accession>A0A6P2IJ15</accession>
<dbReference type="Pfam" id="PF00583">
    <property type="entry name" value="Acetyltransf_1"/>
    <property type="match status" value="1"/>
</dbReference>
<evidence type="ECO:0000256" key="1">
    <source>
        <dbReference type="ARBA" id="ARBA00022679"/>
    </source>
</evidence>
<evidence type="ECO:0000313" key="5">
    <source>
        <dbReference type="Proteomes" id="UP000494125"/>
    </source>
</evidence>
<reference evidence="4 5" key="1">
    <citation type="submission" date="2019-09" db="EMBL/GenBank/DDBJ databases">
        <authorList>
            <person name="Depoorter E."/>
        </authorList>
    </citation>
    <scope>NUCLEOTIDE SEQUENCE [LARGE SCALE GENOMIC DNA]</scope>
    <source>
        <strain evidence="4">LMG 24065</strain>
    </source>
</reference>
<dbReference type="PANTHER" id="PTHR43877:SF2">
    <property type="entry name" value="AMINOALKYLPHOSPHONATE N-ACETYLTRANSFERASE-RELATED"/>
    <property type="match status" value="1"/>
</dbReference>
<dbReference type="Proteomes" id="UP000494125">
    <property type="component" value="Unassembled WGS sequence"/>
</dbReference>
<dbReference type="GO" id="GO:0016747">
    <property type="term" value="F:acyltransferase activity, transferring groups other than amino-acyl groups"/>
    <property type="evidence" value="ECO:0007669"/>
    <property type="project" value="InterPro"/>
</dbReference>
<evidence type="ECO:0000256" key="2">
    <source>
        <dbReference type="ARBA" id="ARBA00023315"/>
    </source>
</evidence>
<keyword evidence="1 4" id="KW-0808">Transferase</keyword>
<dbReference type="EMBL" id="CABVPN010000004">
    <property type="protein sequence ID" value="VWB28638.1"/>
    <property type="molecule type" value="Genomic_DNA"/>
</dbReference>
<dbReference type="PANTHER" id="PTHR43877">
    <property type="entry name" value="AMINOALKYLPHOSPHONATE N-ACETYLTRANSFERASE-RELATED-RELATED"/>
    <property type="match status" value="1"/>
</dbReference>
<feature type="domain" description="N-acetyltransferase" evidence="3">
    <location>
        <begin position="1"/>
        <end position="140"/>
    </location>
</feature>
<dbReference type="Gene3D" id="3.40.630.30">
    <property type="match status" value="1"/>
</dbReference>
<organism evidence="4 5">
    <name type="scientific">Burkholderia diffusa</name>
    <dbReference type="NCBI Taxonomy" id="488732"/>
    <lineage>
        <taxon>Bacteria</taxon>
        <taxon>Pseudomonadati</taxon>
        <taxon>Pseudomonadota</taxon>
        <taxon>Betaproteobacteria</taxon>
        <taxon>Burkholderiales</taxon>
        <taxon>Burkholderiaceae</taxon>
        <taxon>Burkholderia</taxon>
        <taxon>Burkholderia cepacia complex</taxon>
    </lineage>
</organism>
<keyword evidence="5" id="KW-1185">Reference proteome</keyword>
<keyword evidence="2" id="KW-0012">Acyltransferase</keyword>
<dbReference type="RefSeq" id="WP_151052202.1">
    <property type="nucleotide sequence ID" value="NZ_CABVPN010000004.1"/>
</dbReference>
<evidence type="ECO:0000259" key="3">
    <source>
        <dbReference type="PROSITE" id="PS51186"/>
    </source>
</evidence>
<name>A0A6P2IJ15_9BURK</name>
<dbReference type="InterPro" id="IPR050832">
    <property type="entry name" value="Bact_Acetyltransf"/>
</dbReference>
<gene>
    <name evidence="4" type="ORF">BDI24065_01213</name>
</gene>
<dbReference type="AlphaFoldDB" id="A0A6P2IJ15"/>
<sequence>MTLTYDVTDAGDANVRKQIAAPLVRFNESQAGPIDFRPLAVRVTDADGTVVGGLWGSTAFGWLHVDLLVVPEAARGQGAGSRIMDLAEAEAVARGCHGAWLDTFDFQARPFYEKRGYVRFGELPDYPTGHARIFLTKTLGPRAAA</sequence>
<dbReference type="CDD" id="cd04301">
    <property type="entry name" value="NAT_SF"/>
    <property type="match status" value="1"/>
</dbReference>
<evidence type="ECO:0000313" key="4">
    <source>
        <dbReference type="EMBL" id="VWB28638.1"/>
    </source>
</evidence>
<dbReference type="SUPFAM" id="SSF55729">
    <property type="entry name" value="Acyl-CoA N-acyltransferases (Nat)"/>
    <property type="match status" value="1"/>
</dbReference>
<dbReference type="InterPro" id="IPR000182">
    <property type="entry name" value="GNAT_dom"/>
</dbReference>
<protein>
    <submittedName>
        <fullName evidence="4">Acetyltransferase</fullName>
    </submittedName>
</protein>
<dbReference type="GeneID" id="93026289"/>
<dbReference type="PROSITE" id="PS51186">
    <property type="entry name" value="GNAT"/>
    <property type="match status" value="1"/>
</dbReference>
<proteinExistence type="predicted"/>
<dbReference type="InterPro" id="IPR016181">
    <property type="entry name" value="Acyl_CoA_acyltransferase"/>
</dbReference>